<dbReference type="EMBL" id="WTYU01000002">
    <property type="protein sequence ID" value="MXP15613.1"/>
    <property type="molecule type" value="Genomic_DNA"/>
</dbReference>
<dbReference type="Gene3D" id="3.30.450.350">
    <property type="entry name" value="CHASE domain"/>
    <property type="match status" value="1"/>
</dbReference>
<evidence type="ECO:0000256" key="2">
    <source>
        <dbReference type="ARBA" id="ARBA00004370"/>
    </source>
</evidence>
<dbReference type="SMART" id="SM01079">
    <property type="entry name" value="CHASE"/>
    <property type="match status" value="1"/>
</dbReference>
<comment type="subcellular location">
    <subcellularLocation>
        <location evidence="2">Membrane</location>
    </subcellularLocation>
</comment>
<keyword evidence="8 14" id="KW-0418">Kinase</keyword>
<dbReference type="Proteomes" id="UP000473531">
    <property type="component" value="Unassembled WGS sequence"/>
</dbReference>
<feature type="domain" description="CHASE" evidence="13">
    <location>
        <begin position="77"/>
        <end position="238"/>
    </location>
</feature>
<evidence type="ECO:0000259" key="13">
    <source>
        <dbReference type="PROSITE" id="PS50839"/>
    </source>
</evidence>
<dbReference type="PANTHER" id="PTHR41523:SF7">
    <property type="entry name" value="HISTIDINE KINASE"/>
    <property type="match status" value="1"/>
</dbReference>
<reference evidence="14 15" key="1">
    <citation type="submission" date="2019-12" db="EMBL/GenBank/DDBJ databases">
        <title>Genomic-based taxomic classification of the family Erythrobacteraceae.</title>
        <authorList>
            <person name="Xu L."/>
        </authorList>
    </citation>
    <scope>NUCLEOTIDE SEQUENCE [LARGE SCALE GENOMIC DNA]</scope>
    <source>
        <strain evidence="14 15">KCTC 52259</strain>
    </source>
</reference>
<dbReference type="Pfam" id="PF03924">
    <property type="entry name" value="CHASE"/>
    <property type="match status" value="1"/>
</dbReference>
<evidence type="ECO:0000256" key="1">
    <source>
        <dbReference type="ARBA" id="ARBA00000085"/>
    </source>
</evidence>
<dbReference type="GO" id="GO:0007165">
    <property type="term" value="P:signal transduction"/>
    <property type="evidence" value="ECO:0007669"/>
    <property type="project" value="UniProtKB-ARBA"/>
</dbReference>
<dbReference type="Pfam" id="PF07536">
    <property type="entry name" value="HWE_HK"/>
    <property type="match status" value="1"/>
</dbReference>
<dbReference type="GO" id="GO:0005524">
    <property type="term" value="F:ATP binding"/>
    <property type="evidence" value="ECO:0007669"/>
    <property type="project" value="UniProtKB-KW"/>
</dbReference>
<keyword evidence="4" id="KW-0597">Phosphoprotein</keyword>
<dbReference type="GO" id="GO:0016020">
    <property type="term" value="C:membrane"/>
    <property type="evidence" value="ECO:0007669"/>
    <property type="project" value="UniProtKB-SubCell"/>
</dbReference>
<dbReference type="PROSITE" id="PS50839">
    <property type="entry name" value="CHASE"/>
    <property type="match status" value="1"/>
</dbReference>
<organism evidence="14 15">
    <name type="scientific">Allopontixanthobacter confluentis</name>
    <dbReference type="NCBI Taxonomy" id="1849021"/>
    <lineage>
        <taxon>Bacteria</taxon>
        <taxon>Pseudomonadati</taxon>
        <taxon>Pseudomonadota</taxon>
        <taxon>Alphaproteobacteria</taxon>
        <taxon>Sphingomonadales</taxon>
        <taxon>Erythrobacteraceae</taxon>
        <taxon>Allopontixanthobacter</taxon>
    </lineage>
</organism>
<evidence type="ECO:0000256" key="6">
    <source>
        <dbReference type="ARBA" id="ARBA00022692"/>
    </source>
</evidence>
<keyword evidence="5" id="KW-0808">Transferase</keyword>
<dbReference type="SMART" id="SM00911">
    <property type="entry name" value="HWE_HK"/>
    <property type="match status" value="1"/>
</dbReference>
<comment type="catalytic activity">
    <reaction evidence="1">
        <text>ATP + protein L-histidine = ADP + protein N-phospho-L-histidine.</text>
        <dbReference type="EC" id="2.7.13.3"/>
    </reaction>
</comment>
<evidence type="ECO:0000256" key="9">
    <source>
        <dbReference type="ARBA" id="ARBA00022840"/>
    </source>
</evidence>
<evidence type="ECO:0000313" key="15">
    <source>
        <dbReference type="Proteomes" id="UP000473531"/>
    </source>
</evidence>
<sequence>MRRARQLLVDYPRAVPLAIFLLIASITALSVYAIEKGENQRDRGRLRETAQAVASAIERRGSASSSYLRAGAALLATVDEVEAPLFRKFVNELRLDTDYRGGGGIGWAEAVRPSDLTRFETALESSTNGFNRVRPAPGPAQRLIVPVTYLQPDTARNRLALGFDMYSEKTRKAAMDAAVANNRPTASGRIILQQDGSSDEPGFLIYMPVYNNGAIRRELKGFIFSPFNSQDFLLSALELEGRGKSGISLYDGEISDANLLAEVPLGTKAGDAVSEQVMVANHPMTLLVVSAQSGSLSQLSMATLIFGMLVATLLMLMSRLLAQQALEDRASLTWLHEQNSIRNSLTRELNHRVKNTLANVLSIIAMTRRRTTSLDDFAEGIDGRIRALSATHDLLTQSEWGTTPVKAVIEAELAPYAQGDGGVTTIAGSDVDLAPNEALSLGLAIHELATNAAKYGALSVADGKVSVTWTHENGVARIVWQESDGPPVKQDRTRGFGTDLIEKIVAHELQSPVELDFNPAGVRCVITVPIRTPSDFAMRAKRTS</sequence>
<evidence type="ECO:0000256" key="8">
    <source>
        <dbReference type="ARBA" id="ARBA00022777"/>
    </source>
</evidence>
<evidence type="ECO:0000256" key="12">
    <source>
        <dbReference type="SAM" id="Phobius"/>
    </source>
</evidence>
<keyword evidence="10 12" id="KW-1133">Transmembrane helix</keyword>
<dbReference type="EC" id="2.7.13.3" evidence="3"/>
<evidence type="ECO:0000256" key="5">
    <source>
        <dbReference type="ARBA" id="ARBA00022679"/>
    </source>
</evidence>
<keyword evidence="11 12" id="KW-0472">Membrane</keyword>
<dbReference type="GO" id="GO:0004673">
    <property type="term" value="F:protein histidine kinase activity"/>
    <property type="evidence" value="ECO:0007669"/>
    <property type="project" value="UniProtKB-EC"/>
</dbReference>
<keyword evidence="9" id="KW-0067">ATP-binding</keyword>
<keyword evidence="15" id="KW-1185">Reference proteome</keyword>
<dbReference type="PANTHER" id="PTHR41523">
    <property type="entry name" value="TWO-COMPONENT SYSTEM SENSOR PROTEIN"/>
    <property type="match status" value="1"/>
</dbReference>
<dbReference type="InterPro" id="IPR042240">
    <property type="entry name" value="CHASE_sf"/>
</dbReference>
<feature type="transmembrane region" description="Helical" evidence="12">
    <location>
        <begin position="299"/>
        <end position="322"/>
    </location>
</feature>
<evidence type="ECO:0000256" key="11">
    <source>
        <dbReference type="ARBA" id="ARBA00023136"/>
    </source>
</evidence>
<evidence type="ECO:0000256" key="4">
    <source>
        <dbReference type="ARBA" id="ARBA00022553"/>
    </source>
</evidence>
<accession>A0A6L7GHR5</accession>
<evidence type="ECO:0000256" key="10">
    <source>
        <dbReference type="ARBA" id="ARBA00022989"/>
    </source>
</evidence>
<keyword evidence="7" id="KW-0547">Nucleotide-binding</keyword>
<name>A0A6L7GHR5_9SPHN</name>
<evidence type="ECO:0000313" key="14">
    <source>
        <dbReference type="EMBL" id="MXP15613.1"/>
    </source>
</evidence>
<dbReference type="Gene3D" id="3.30.565.10">
    <property type="entry name" value="Histidine kinase-like ATPase, C-terminal domain"/>
    <property type="match status" value="1"/>
</dbReference>
<keyword evidence="6 12" id="KW-0812">Transmembrane</keyword>
<dbReference type="AlphaFoldDB" id="A0A6L7GHR5"/>
<evidence type="ECO:0000256" key="7">
    <source>
        <dbReference type="ARBA" id="ARBA00022741"/>
    </source>
</evidence>
<comment type="caution">
    <text evidence="14">The sequence shown here is derived from an EMBL/GenBank/DDBJ whole genome shotgun (WGS) entry which is preliminary data.</text>
</comment>
<evidence type="ECO:0000256" key="3">
    <source>
        <dbReference type="ARBA" id="ARBA00012438"/>
    </source>
</evidence>
<dbReference type="OrthoDB" id="136506at2"/>
<dbReference type="InterPro" id="IPR011102">
    <property type="entry name" value="Sig_transdc_His_kinase_HWE"/>
</dbReference>
<dbReference type="InterPro" id="IPR006189">
    <property type="entry name" value="CHASE_dom"/>
</dbReference>
<proteinExistence type="predicted"/>
<dbReference type="InterPro" id="IPR036890">
    <property type="entry name" value="HATPase_C_sf"/>
</dbReference>
<protein>
    <recommendedName>
        <fullName evidence="3">histidine kinase</fullName>
        <ecNumber evidence="3">2.7.13.3</ecNumber>
    </recommendedName>
</protein>
<gene>
    <name evidence="14" type="ORF">GRI44_12720</name>
</gene>